<reference evidence="1 2" key="1">
    <citation type="submission" date="2020-04" db="EMBL/GenBank/DDBJ databases">
        <authorList>
            <consortium name="Desulfovibrio sp. FSS-1 genome sequencing consortium"/>
            <person name="Shimoshige H."/>
            <person name="Kobayashi H."/>
            <person name="Maekawa T."/>
        </authorList>
    </citation>
    <scope>NUCLEOTIDE SEQUENCE [LARGE SCALE GENOMIC DNA]</scope>
    <source>
        <strain evidence="1 2">SIID29052-01</strain>
    </source>
</reference>
<protein>
    <submittedName>
        <fullName evidence="1">Uncharacterized protein</fullName>
    </submittedName>
</protein>
<proteinExistence type="predicted"/>
<accession>A0A6V8LVR3</accession>
<evidence type="ECO:0000313" key="2">
    <source>
        <dbReference type="Proteomes" id="UP000494245"/>
    </source>
</evidence>
<dbReference type="Pfam" id="PF03692">
    <property type="entry name" value="CxxCxxCC"/>
    <property type="match status" value="1"/>
</dbReference>
<organism evidence="1 2">
    <name type="scientific">Fundidesulfovibrio magnetotacticus</name>
    <dbReference type="NCBI Taxonomy" id="2730080"/>
    <lineage>
        <taxon>Bacteria</taxon>
        <taxon>Pseudomonadati</taxon>
        <taxon>Thermodesulfobacteriota</taxon>
        <taxon>Desulfovibrionia</taxon>
        <taxon>Desulfovibrionales</taxon>
        <taxon>Desulfovibrionaceae</taxon>
        <taxon>Fundidesulfovibrio</taxon>
    </lineage>
</organism>
<keyword evidence="2" id="KW-1185">Reference proteome</keyword>
<dbReference type="AlphaFoldDB" id="A0A6V8LVR3"/>
<dbReference type="EMBL" id="BLTE01000013">
    <property type="protein sequence ID" value="GFK95020.1"/>
    <property type="molecule type" value="Genomic_DNA"/>
</dbReference>
<dbReference type="Proteomes" id="UP000494245">
    <property type="component" value="Unassembled WGS sequence"/>
</dbReference>
<comment type="caution">
    <text evidence="1">The sequence shown here is derived from an EMBL/GenBank/DDBJ whole genome shotgun (WGS) entry which is preliminary data.</text>
</comment>
<evidence type="ECO:0000313" key="1">
    <source>
        <dbReference type="EMBL" id="GFK95020.1"/>
    </source>
</evidence>
<reference evidence="1 2" key="2">
    <citation type="submission" date="2020-05" db="EMBL/GenBank/DDBJ databases">
        <title>Draft genome sequence of Desulfovibrio sp. strainFSS-1.</title>
        <authorList>
            <person name="Shimoshige H."/>
            <person name="Kobayashi H."/>
            <person name="Maekawa T."/>
        </authorList>
    </citation>
    <scope>NUCLEOTIDE SEQUENCE [LARGE SCALE GENOMIC DNA]</scope>
    <source>
        <strain evidence="1 2">SIID29052-01</strain>
    </source>
</reference>
<dbReference type="RefSeq" id="WP_173085650.1">
    <property type="nucleotide sequence ID" value="NZ_BLTE01000013.1"/>
</dbReference>
<name>A0A6V8LVR3_9BACT</name>
<dbReference type="InterPro" id="IPR005358">
    <property type="entry name" value="Puta_zinc/iron-chelating_dom"/>
</dbReference>
<gene>
    <name evidence="1" type="ORF">NNJEOMEG_02868</name>
</gene>
<sequence length="204" mass="22287">MATPYSPRSDIPPWLPHLLKAQALMDAGVRLAAREESALRGELPACRMGCAGCCASTMPRATPVEMAGALRSLARQRPDALRLVSDAMEDGRSGGACPFLVEEGCLVYPMRFLSCRQLLVFGRSCLHGENPLRTRPSDVLVPLRRHAGRAYALLLPFLGEGSEFADPQELEAALVRHLRPVSSYGVRDCLLRDAYGERQTVRAA</sequence>